<keyword evidence="15" id="KW-1185">Reference proteome</keyword>
<keyword evidence="10 11" id="KW-0456">Lyase</keyword>
<keyword evidence="8 11" id="KW-0521">NADP</keyword>
<dbReference type="PIRSF" id="PIRSF001456">
    <property type="entry name" value="Chorismate_synth"/>
    <property type="match status" value="1"/>
</dbReference>
<feature type="binding site" evidence="11">
    <location>
        <position position="300"/>
    </location>
    <ligand>
        <name>FMN</name>
        <dbReference type="ChEBI" id="CHEBI:58210"/>
    </ligand>
</feature>
<dbReference type="PANTHER" id="PTHR21085">
    <property type="entry name" value="CHORISMATE SYNTHASE"/>
    <property type="match status" value="1"/>
</dbReference>
<dbReference type="AlphaFoldDB" id="A0A543AJJ4"/>
<keyword evidence="5 11" id="KW-0285">Flavoprotein</keyword>
<dbReference type="NCBIfam" id="TIGR00033">
    <property type="entry name" value="aroC"/>
    <property type="match status" value="1"/>
</dbReference>
<dbReference type="GO" id="GO:0005829">
    <property type="term" value="C:cytosol"/>
    <property type="evidence" value="ECO:0007669"/>
    <property type="project" value="TreeGrafter"/>
</dbReference>
<dbReference type="GO" id="GO:0009423">
    <property type="term" value="P:chorismate biosynthetic process"/>
    <property type="evidence" value="ECO:0007669"/>
    <property type="project" value="UniProtKB-UniRule"/>
</dbReference>
<accession>A0A543AJJ4</accession>
<dbReference type="InterPro" id="IPR020541">
    <property type="entry name" value="Chorismate_synthase_CS"/>
</dbReference>
<evidence type="ECO:0000313" key="15">
    <source>
        <dbReference type="Proteomes" id="UP000319746"/>
    </source>
</evidence>
<evidence type="ECO:0000313" key="14">
    <source>
        <dbReference type="EMBL" id="TQL72755.1"/>
    </source>
</evidence>
<evidence type="ECO:0000256" key="13">
    <source>
        <dbReference type="SAM" id="MobiDB-lite"/>
    </source>
</evidence>
<evidence type="ECO:0000256" key="1">
    <source>
        <dbReference type="ARBA" id="ARBA00005044"/>
    </source>
</evidence>
<evidence type="ECO:0000256" key="12">
    <source>
        <dbReference type="RuleBase" id="RU000605"/>
    </source>
</evidence>
<evidence type="ECO:0000256" key="11">
    <source>
        <dbReference type="HAMAP-Rule" id="MF_00300"/>
    </source>
</evidence>
<evidence type="ECO:0000256" key="3">
    <source>
        <dbReference type="ARBA" id="ARBA00013036"/>
    </source>
</evidence>
<comment type="cofactor">
    <cofactor evidence="11 12">
        <name>FMNH2</name>
        <dbReference type="ChEBI" id="CHEBI:57618"/>
    </cofactor>
    <text evidence="11 12">Reduced FMN (FMNH(2)).</text>
</comment>
<keyword evidence="4 11" id="KW-0028">Amino-acid biosynthesis</keyword>
<keyword evidence="7 11" id="KW-0274">FAD</keyword>
<dbReference type="EMBL" id="VFOU01000002">
    <property type="protein sequence ID" value="TQL72755.1"/>
    <property type="molecule type" value="Genomic_DNA"/>
</dbReference>
<evidence type="ECO:0000256" key="4">
    <source>
        <dbReference type="ARBA" id="ARBA00022605"/>
    </source>
</evidence>
<dbReference type="CDD" id="cd07304">
    <property type="entry name" value="Chorismate_synthase"/>
    <property type="match status" value="1"/>
</dbReference>
<dbReference type="InterPro" id="IPR000453">
    <property type="entry name" value="Chorismate_synth"/>
</dbReference>
<sequence length="409" mass="43659">MRWLTAGESHGSGLVGIIEGLPAGIEITTADIQEALMRRRLGYGRGARMKFEQDEVTIIGGVRHGVTLGSPVAIHIANTEWPKWEKVMNPDPVDPSELEGLARNAKLTRPRPGHADMAGMQKYGFDEARPLLERASARETATRVALGRVAQHFLAQLGITTVSHTVRMGDVAIPEGYDFPTADDVETLDADPLRCIDPEISAKMVEAVDVTKKSGETLGGVVEVLVHNAPVGLGSHIHWDRRLDSKLAGALMGIQAMKGVEVGDGFDIATRVGSDAHDEIVRNPDGSVSRTTDRAGGIEAGMSTGEPIRVRAAMKPIATVPRALQTVDVATGQATKAHHQRSDVTAVPASGVVAEAMVALVIAAEVLEKFGGDSVEETKRNIDNFLANIPRLPQPSSEEAHEDHLGDPL</sequence>
<comment type="caution">
    <text evidence="14">The sequence shown here is derived from an EMBL/GenBank/DDBJ whole genome shotgun (WGS) entry which is preliminary data.</text>
</comment>
<evidence type="ECO:0000256" key="8">
    <source>
        <dbReference type="ARBA" id="ARBA00022857"/>
    </source>
</evidence>
<feature type="binding site" evidence="11">
    <location>
        <position position="341"/>
    </location>
    <ligand>
        <name>FMN</name>
        <dbReference type="ChEBI" id="CHEBI:58210"/>
    </ligand>
</feature>
<comment type="function">
    <text evidence="11">Catalyzes the anti-1,4-elimination of the C-3 phosphate and the C-6 proR hydrogen from 5-enolpyruvylshikimate-3-phosphate (EPSP) to yield chorismate, which is the branch point compound that serves as the starting substrate for the three terminal pathways of aromatic amino acid biosynthesis. This reaction introduces a second double bond into the aromatic ring system.</text>
</comment>
<proteinExistence type="inferred from homology"/>
<dbReference type="EC" id="4.2.3.5" evidence="3 11"/>
<organism evidence="14 15">
    <name type="scientific">Enteractinococcus coprophilus</name>
    <dbReference type="NCBI Taxonomy" id="1027633"/>
    <lineage>
        <taxon>Bacteria</taxon>
        <taxon>Bacillati</taxon>
        <taxon>Actinomycetota</taxon>
        <taxon>Actinomycetes</taxon>
        <taxon>Micrococcales</taxon>
        <taxon>Micrococcaceae</taxon>
    </lineage>
</organism>
<protein>
    <recommendedName>
        <fullName evidence="3 11">Chorismate synthase</fullName>
        <shortName evidence="11">CS</shortName>
        <ecNumber evidence="3 11">4.2.3.5</ecNumber>
    </recommendedName>
    <alternativeName>
        <fullName evidence="11">5-enolpyruvylshikimate-3-phosphate phospholyase</fullName>
    </alternativeName>
</protein>
<dbReference type="GO" id="GO:0004107">
    <property type="term" value="F:chorismate synthase activity"/>
    <property type="evidence" value="ECO:0007669"/>
    <property type="project" value="UniProtKB-UniRule"/>
</dbReference>
<dbReference type="InterPro" id="IPR035904">
    <property type="entry name" value="Chorismate_synth_AroC_sf"/>
</dbReference>
<dbReference type="FunFam" id="3.60.150.10:FF:000002">
    <property type="entry name" value="Chorismate synthase"/>
    <property type="match status" value="1"/>
</dbReference>
<gene>
    <name evidence="11" type="primary">aroC</name>
    <name evidence="14" type="ORF">FB556_1424</name>
</gene>
<feature type="binding site" evidence="11">
    <location>
        <begin position="134"/>
        <end position="136"/>
    </location>
    <ligand>
        <name>FMN</name>
        <dbReference type="ChEBI" id="CHEBI:58210"/>
    </ligand>
</feature>
<comment type="catalytic activity">
    <reaction evidence="11 12">
        <text>5-O-(1-carboxyvinyl)-3-phosphoshikimate = chorismate + phosphate</text>
        <dbReference type="Rhea" id="RHEA:21020"/>
        <dbReference type="ChEBI" id="CHEBI:29748"/>
        <dbReference type="ChEBI" id="CHEBI:43474"/>
        <dbReference type="ChEBI" id="CHEBI:57701"/>
        <dbReference type="EC" id="4.2.3.5"/>
    </reaction>
</comment>
<feature type="compositionally biased region" description="Basic and acidic residues" evidence="13">
    <location>
        <begin position="398"/>
        <end position="409"/>
    </location>
</feature>
<dbReference type="HAMAP" id="MF_00300">
    <property type="entry name" value="Chorismate_synth"/>
    <property type="match status" value="1"/>
</dbReference>
<dbReference type="PANTHER" id="PTHR21085:SF0">
    <property type="entry name" value="CHORISMATE SYNTHASE"/>
    <property type="match status" value="1"/>
</dbReference>
<evidence type="ECO:0000256" key="9">
    <source>
        <dbReference type="ARBA" id="ARBA00023141"/>
    </source>
</evidence>
<feature type="binding site" evidence="11">
    <location>
        <position position="45"/>
    </location>
    <ligand>
        <name>NADP(+)</name>
        <dbReference type="ChEBI" id="CHEBI:58349"/>
    </ligand>
</feature>
<dbReference type="GO" id="GO:0008652">
    <property type="term" value="P:amino acid biosynthetic process"/>
    <property type="evidence" value="ECO:0007669"/>
    <property type="project" value="UniProtKB-KW"/>
</dbReference>
<dbReference type="Gene3D" id="3.60.150.10">
    <property type="entry name" value="Chorismate synthase AroC"/>
    <property type="match status" value="1"/>
</dbReference>
<feature type="region of interest" description="Disordered" evidence="13">
    <location>
        <begin position="278"/>
        <end position="301"/>
    </location>
</feature>
<evidence type="ECO:0000256" key="6">
    <source>
        <dbReference type="ARBA" id="ARBA00022643"/>
    </source>
</evidence>
<dbReference type="GO" id="GO:0010181">
    <property type="term" value="F:FMN binding"/>
    <property type="evidence" value="ECO:0007669"/>
    <property type="project" value="TreeGrafter"/>
</dbReference>
<dbReference type="UniPathway" id="UPA00053">
    <property type="reaction ID" value="UER00090"/>
</dbReference>
<feature type="binding site" evidence="11">
    <location>
        <begin position="255"/>
        <end position="256"/>
    </location>
    <ligand>
        <name>FMN</name>
        <dbReference type="ChEBI" id="CHEBI:58210"/>
    </ligand>
</feature>
<dbReference type="Pfam" id="PF01264">
    <property type="entry name" value="Chorismate_synt"/>
    <property type="match status" value="1"/>
</dbReference>
<comment type="pathway">
    <text evidence="1 11 12">Metabolic intermediate biosynthesis; chorismate biosynthesis; chorismate from D-erythrose 4-phosphate and phosphoenolpyruvate: step 7/7.</text>
</comment>
<feature type="binding site" evidence="11">
    <location>
        <begin position="315"/>
        <end position="319"/>
    </location>
    <ligand>
        <name>FMN</name>
        <dbReference type="ChEBI" id="CHEBI:58210"/>
    </ligand>
</feature>
<feature type="binding site" evidence="11">
    <location>
        <position position="39"/>
    </location>
    <ligand>
        <name>NADP(+)</name>
        <dbReference type="ChEBI" id="CHEBI:58349"/>
    </ligand>
</feature>
<comment type="subunit">
    <text evidence="11">Homotetramer.</text>
</comment>
<feature type="region of interest" description="Disordered" evidence="13">
    <location>
        <begin position="389"/>
        <end position="409"/>
    </location>
</feature>
<keyword evidence="6 11" id="KW-0288">FMN</keyword>
<dbReference type="PROSITE" id="PS00789">
    <property type="entry name" value="CHORISMATE_SYNTHASE_3"/>
    <property type="match status" value="1"/>
</dbReference>
<evidence type="ECO:0000256" key="7">
    <source>
        <dbReference type="ARBA" id="ARBA00022827"/>
    </source>
</evidence>
<dbReference type="Proteomes" id="UP000319746">
    <property type="component" value="Unassembled WGS sequence"/>
</dbReference>
<evidence type="ECO:0000256" key="5">
    <source>
        <dbReference type="ARBA" id="ARBA00022630"/>
    </source>
</evidence>
<evidence type="ECO:0000256" key="10">
    <source>
        <dbReference type="ARBA" id="ARBA00023239"/>
    </source>
</evidence>
<dbReference type="PROSITE" id="PS00787">
    <property type="entry name" value="CHORISMATE_SYNTHASE_1"/>
    <property type="match status" value="1"/>
</dbReference>
<evidence type="ECO:0000256" key="2">
    <source>
        <dbReference type="ARBA" id="ARBA00008014"/>
    </source>
</evidence>
<comment type="similarity">
    <text evidence="2 11 12">Belongs to the chorismate synthase family.</text>
</comment>
<dbReference type="GO" id="GO:0009073">
    <property type="term" value="P:aromatic amino acid family biosynthetic process"/>
    <property type="evidence" value="ECO:0007669"/>
    <property type="project" value="UniProtKB-KW"/>
</dbReference>
<reference evidence="14 15" key="1">
    <citation type="submission" date="2019-06" db="EMBL/GenBank/DDBJ databases">
        <title>Sequencing the genomes of 1000 actinobacteria strains.</title>
        <authorList>
            <person name="Klenk H.-P."/>
        </authorList>
    </citation>
    <scope>NUCLEOTIDE SEQUENCE [LARGE SCALE GENOMIC DNA]</scope>
    <source>
        <strain evidence="14 15">DSM 24083</strain>
    </source>
</reference>
<name>A0A543AJJ4_9MICC</name>
<dbReference type="NCBIfam" id="NF003793">
    <property type="entry name" value="PRK05382.1"/>
    <property type="match status" value="1"/>
</dbReference>
<keyword evidence="9 11" id="KW-0057">Aromatic amino acid biosynthesis</keyword>
<dbReference type="SUPFAM" id="SSF103263">
    <property type="entry name" value="Chorismate synthase, AroC"/>
    <property type="match status" value="1"/>
</dbReference>